<accession>A0A1K1R1N1</accession>
<proteinExistence type="predicted"/>
<dbReference type="EMBL" id="FPJE01000018">
    <property type="protein sequence ID" value="SFW66040.1"/>
    <property type="molecule type" value="Genomic_DNA"/>
</dbReference>
<dbReference type="PROSITE" id="PS51257">
    <property type="entry name" value="PROKAR_LIPOPROTEIN"/>
    <property type="match status" value="1"/>
</dbReference>
<dbReference type="STRING" id="1150368.SAMN02927921_03077"/>
<dbReference type="RefSeq" id="WP_139276252.1">
    <property type="nucleotide sequence ID" value="NZ_FPJE01000018.1"/>
</dbReference>
<dbReference type="Proteomes" id="UP000182248">
    <property type="component" value="Unassembled WGS sequence"/>
</dbReference>
<evidence type="ECO:0000313" key="2">
    <source>
        <dbReference type="Proteomes" id="UP000182248"/>
    </source>
</evidence>
<gene>
    <name evidence="1" type="ORF">SAMN02927921_03077</name>
</gene>
<keyword evidence="2" id="KW-1185">Reference proteome</keyword>
<dbReference type="AlphaFoldDB" id="A0A1K1R1N1"/>
<evidence type="ECO:0008006" key="3">
    <source>
        <dbReference type="Google" id="ProtNLM"/>
    </source>
</evidence>
<name>A0A1K1R1N1_9FLAO</name>
<dbReference type="OrthoDB" id="1347480at2"/>
<evidence type="ECO:0000313" key="1">
    <source>
        <dbReference type="EMBL" id="SFW66040.1"/>
    </source>
</evidence>
<sequence length="227" mass="26680">MKNIILITFLFCMSISCRSQTRKNDIATQKKDTMEYFDMSKYKDWKTDPEISSPGNYISPDGDKVQVVTQSGGKGFVEKTKRTGTPYSIVKTFHPNKRLKIKGQDFYSVHYGKWKFYDKSGDLIEEKDEDKPYKFSVKDLINKFKNEYKVDLENPSNVINISRYEEKEHLSRPLYEVVLKTDKFYEFKEYLLEGNSGKILFEDVITEGEYGKPLLNRYLDSIKNNKQ</sequence>
<organism evidence="1 2">
    <name type="scientific">Sinomicrobium oceani</name>
    <dbReference type="NCBI Taxonomy" id="1150368"/>
    <lineage>
        <taxon>Bacteria</taxon>
        <taxon>Pseudomonadati</taxon>
        <taxon>Bacteroidota</taxon>
        <taxon>Flavobacteriia</taxon>
        <taxon>Flavobacteriales</taxon>
        <taxon>Flavobacteriaceae</taxon>
        <taxon>Sinomicrobium</taxon>
    </lineage>
</organism>
<protein>
    <recommendedName>
        <fullName evidence="3">MORN repeat variant</fullName>
    </recommendedName>
</protein>
<reference evidence="1 2" key="1">
    <citation type="submission" date="2016-11" db="EMBL/GenBank/DDBJ databases">
        <authorList>
            <person name="Jaros S."/>
            <person name="Januszkiewicz K."/>
            <person name="Wedrychowicz H."/>
        </authorList>
    </citation>
    <scope>NUCLEOTIDE SEQUENCE [LARGE SCALE GENOMIC DNA]</scope>
    <source>
        <strain evidence="1 2">CGMCC 1.12145</strain>
    </source>
</reference>